<keyword evidence="3 5" id="KW-0493">Microtubule</keyword>
<comment type="subcellular location">
    <subcellularLocation>
        <location evidence="5">Cytoplasm</location>
        <location evidence="5">Cytoskeleton</location>
        <location evidence="5">Microtubule organizing center</location>
    </subcellularLocation>
</comment>
<keyword evidence="4 5" id="KW-0206">Cytoskeleton</keyword>
<dbReference type="GO" id="GO:0000930">
    <property type="term" value="C:gamma-tubulin complex"/>
    <property type="evidence" value="ECO:0000318"/>
    <property type="project" value="GO_Central"/>
</dbReference>
<dbReference type="Pfam" id="PF04130">
    <property type="entry name" value="GCP_C_terminal"/>
    <property type="match status" value="1"/>
</dbReference>
<dbReference type="GO" id="GO:0005874">
    <property type="term" value="C:microtubule"/>
    <property type="evidence" value="ECO:0007669"/>
    <property type="project" value="UniProtKB-KW"/>
</dbReference>
<dbReference type="eggNOG" id="KOG4344">
    <property type="taxonomic scope" value="Eukaryota"/>
</dbReference>
<dbReference type="PANTHER" id="PTHR19302:SF33">
    <property type="entry name" value="GAMMA-TUBULIN COMPLEX COMPONENT 5"/>
    <property type="match status" value="1"/>
</dbReference>
<dbReference type="Proteomes" id="UP000017836">
    <property type="component" value="Unassembled WGS sequence"/>
</dbReference>
<keyword evidence="2 5" id="KW-0963">Cytoplasm</keyword>
<comment type="similarity">
    <text evidence="1 5">Belongs to the TUBGCP family.</text>
</comment>
<sequence length="1018" mass="115553">MAFARKPGTAQTLAQKLYNIHSKSLPFAAPESELEICESKLVQCLLRMMQGYSSLLFYWEDRDKMFCIKNAIHVNHLSKSSLNSILHQFIYGATCLRLVELFVKQVENSSARFPPTLKAFTNSVSAKLKRLRGIALKVEKESAGSSNETTLTLLGLVKTLSSVCSGAEYLLQVVHGAIPHNYFECTVPAGEVAVHILDHLYKKLNEVCLVQGGEEEAYHTLLALFVGSLQPLIEGLDSWLYEGTLDDPFEELFFYANNSIGVDDATFWEKSYLMRPLRQRKLNCAPIFEGKSRASNKRGISDAESNVLSMREKDGENYEIVFCPLFIQRIAKAIVSAGKSLQLIRHIYGQSKNSMAGPSLVKIDPLDGPTAIQEEISQGDTFLRESDSRYGGRSYAWKMGRLTLFEMFSVSLVGLIGDDCHIYKGISHQYPWSFQIDQLCELFMNKTELEGENGDSQRKNWESLIVDIMWQKDPHVHIKMERLSSQCEVEDINGNIEDPLQIHSFWPANPAITACRNLLDRSKESWDKLNVSRSFYLPPLNDWCLREAIFGDSGLETNNVDEFTEGTECIKDKERISEALFSQLKGTNYILGFGIGKSEHHHEQNDTRTLESLFPFPTLLPCLTDYPNISQLLPYQKNSTLATRVLNWIESIELKVDFVGKHILLKLMDGWRLMDELGLLRAIYLFGSGDLLQQLLTVLFDKLDRGEYWDDDFELNTLLQESIRNSADGMLLSIPDSLVVTISKHPARDGEHALSPVSTPKSSRNHSFGIGALDPLQFTYKVSWPLELIANQEAIKKYNQVMNFLMKVKRAKFVLDKARRWTWKDRGATNINQKRHLLLEQKLLHFVDAFHQYVMDRVLHSAWLELCEGMASAGSLDEVIEVHESYILSVQRQCFVAPDKLWAMIASRIRSILGLALDFHSIQHTLCSGGAAPAIKARCELEVDRVERQFDECIAFLLRVLSFKLNVGHFPHLVDLVTRINYNYFYMSDTGNLLTMPTSDVSTSKPGQPNRKNPPSHN</sequence>
<gene>
    <name evidence="9" type="ORF">AMTR_s00057p00019730</name>
</gene>
<dbReference type="InterPro" id="IPR040457">
    <property type="entry name" value="GCP_C"/>
</dbReference>
<protein>
    <recommendedName>
        <fullName evidence="5">Gamma-tubulin complex component</fullName>
    </recommendedName>
</protein>
<dbReference type="GO" id="GO:0031122">
    <property type="term" value="P:cytoplasmic microtubule organization"/>
    <property type="evidence" value="ECO:0000318"/>
    <property type="project" value="GO_Central"/>
</dbReference>
<reference evidence="10" key="1">
    <citation type="journal article" date="2013" name="Science">
        <title>The Amborella genome and the evolution of flowering plants.</title>
        <authorList>
            <consortium name="Amborella Genome Project"/>
        </authorList>
    </citation>
    <scope>NUCLEOTIDE SEQUENCE [LARGE SCALE GENOMIC DNA]</scope>
</reference>
<dbReference type="PANTHER" id="PTHR19302">
    <property type="entry name" value="GAMMA TUBULIN COMPLEX PROTEIN"/>
    <property type="match status" value="1"/>
</dbReference>
<dbReference type="GO" id="GO:0051225">
    <property type="term" value="P:spindle assembly"/>
    <property type="evidence" value="ECO:0000318"/>
    <property type="project" value="GO_Central"/>
</dbReference>
<dbReference type="GO" id="GO:0007020">
    <property type="term" value="P:microtubule nucleation"/>
    <property type="evidence" value="ECO:0000318"/>
    <property type="project" value="GO_Central"/>
</dbReference>
<proteinExistence type="inferred from homology"/>
<dbReference type="Gramene" id="ERN16739">
    <property type="protein sequence ID" value="ERN16739"/>
    <property type="gene ID" value="AMTR_s00057p00019730"/>
</dbReference>
<accession>U5D2S9</accession>
<keyword evidence="10" id="KW-1185">Reference proteome</keyword>
<dbReference type="Gene3D" id="1.20.120.1900">
    <property type="entry name" value="Gamma-tubulin complex, C-terminal domain"/>
    <property type="match status" value="1"/>
</dbReference>
<organism evidence="9 10">
    <name type="scientific">Amborella trichopoda</name>
    <dbReference type="NCBI Taxonomy" id="13333"/>
    <lineage>
        <taxon>Eukaryota</taxon>
        <taxon>Viridiplantae</taxon>
        <taxon>Streptophyta</taxon>
        <taxon>Embryophyta</taxon>
        <taxon>Tracheophyta</taxon>
        <taxon>Spermatophyta</taxon>
        <taxon>Magnoliopsida</taxon>
        <taxon>Amborellales</taxon>
        <taxon>Amborellaceae</taxon>
        <taxon>Amborella</taxon>
    </lineage>
</organism>
<dbReference type="InterPro" id="IPR007259">
    <property type="entry name" value="GCP"/>
</dbReference>
<evidence type="ECO:0000259" key="8">
    <source>
        <dbReference type="Pfam" id="PF17681"/>
    </source>
</evidence>
<evidence type="ECO:0000313" key="10">
    <source>
        <dbReference type="Proteomes" id="UP000017836"/>
    </source>
</evidence>
<dbReference type="HOGENOM" id="CLU_007396_0_0_1"/>
<evidence type="ECO:0000256" key="4">
    <source>
        <dbReference type="ARBA" id="ARBA00023212"/>
    </source>
</evidence>
<evidence type="ECO:0000313" key="9">
    <source>
        <dbReference type="EMBL" id="ERN16739.1"/>
    </source>
</evidence>
<dbReference type="InterPro" id="IPR041470">
    <property type="entry name" value="GCP_N"/>
</dbReference>
<dbReference type="AlphaFoldDB" id="U5D2S9"/>
<evidence type="ECO:0000256" key="1">
    <source>
        <dbReference type="ARBA" id="ARBA00010337"/>
    </source>
</evidence>
<dbReference type="GO" id="GO:0000922">
    <property type="term" value="C:spindle pole"/>
    <property type="evidence" value="ECO:0007669"/>
    <property type="project" value="InterPro"/>
</dbReference>
<dbReference type="Pfam" id="PF17681">
    <property type="entry name" value="GCP_N_terminal"/>
    <property type="match status" value="1"/>
</dbReference>
<name>U5D2S9_AMBTC</name>
<evidence type="ECO:0000256" key="2">
    <source>
        <dbReference type="ARBA" id="ARBA00022490"/>
    </source>
</evidence>
<feature type="region of interest" description="Disordered" evidence="6">
    <location>
        <begin position="997"/>
        <end position="1018"/>
    </location>
</feature>
<evidence type="ECO:0000256" key="6">
    <source>
        <dbReference type="SAM" id="MobiDB-lite"/>
    </source>
</evidence>
<evidence type="ECO:0000256" key="3">
    <source>
        <dbReference type="ARBA" id="ARBA00022701"/>
    </source>
</evidence>
<dbReference type="STRING" id="13333.U5D2S9"/>
<dbReference type="InterPro" id="IPR042241">
    <property type="entry name" value="GCP_C_sf"/>
</dbReference>
<feature type="domain" description="Gamma tubulin complex component C-terminal" evidence="7">
    <location>
        <begin position="673"/>
        <end position="986"/>
    </location>
</feature>
<dbReference type="OMA" id="TREVIHE"/>
<comment type="function">
    <text evidence="5">Component of the gamma-tubulin ring complex (gTuRC) which mediates microtubule nucleation.</text>
</comment>
<dbReference type="EMBL" id="KI392405">
    <property type="protein sequence ID" value="ERN16739.1"/>
    <property type="molecule type" value="Genomic_DNA"/>
</dbReference>
<dbReference type="GO" id="GO:0000278">
    <property type="term" value="P:mitotic cell cycle"/>
    <property type="evidence" value="ECO:0000318"/>
    <property type="project" value="GO_Central"/>
</dbReference>
<dbReference type="GO" id="GO:0043015">
    <property type="term" value="F:gamma-tubulin binding"/>
    <property type="evidence" value="ECO:0000318"/>
    <property type="project" value="GO_Central"/>
</dbReference>
<evidence type="ECO:0000259" key="7">
    <source>
        <dbReference type="Pfam" id="PF04130"/>
    </source>
</evidence>
<dbReference type="GO" id="GO:0051321">
    <property type="term" value="P:meiotic cell cycle"/>
    <property type="evidence" value="ECO:0000318"/>
    <property type="project" value="GO_Central"/>
</dbReference>
<evidence type="ECO:0000256" key="5">
    <source>
        <dbReference type="RuleBase" id="RU363050"/>
    </source>
</evidence>
<feature type="domain" description="Gamma tubulin complex component protein N-terminal" evidence="8">
    <location>
        <begin position="42"/>
        <end position="276"/>
    </location>
</feature>